<dbReference type="EMBL" id="SJPI01000001">
    <property type="protein sequence ID" value="TWT52756.1"/>
    <property type="molecule type" value="Genomic_DNA"/>
</dbReference>
<evidence type="ECO:0000256" key="2">
    <source>
        <dbReference type="PROSITE-ProRule" id="PRU00169"/>
    </source>
</evidence>
<dbReference type="PRINTS" id="PR00038">
    <property type="entry name" value="HTHLUXR"/>
</dbReference>
<dbReference type="PROSITE" id="PS50110">
    <property type="entry name" value="RESPONSE_REGULATORY"/>
    <property type="match status" value="1"/>
</dbReference>
<dbReference type="InterPro" id="IPR001789">
    <property type="entry name" value="Sig_transdc_resp-reg_receiver"/>
</dbReference>
<evidence type="ECO:0000259" key="4">
    <source>
        <dbReference type="PROSITE" id="PS50110"/>
    </source>
</evidence>
<sequence length="217" mass="23994">MPHNKEIIQDMLEQVKTRQVYLVDDSPEEIQFVERICESVGVKVRSFSSAESFLDAMDSIKGGCVLIDMLMPGMNGLSLFEAIKDQDSSLTCILMTGFGDTASCRAAFRAGIFDFIEKDAGPREFLDVIERAFDHAESISDRTSGTADTPAEWEVLTQREKEVAEQLVHGFTLKKIASILGITVQTASKHRSRVFDKLGVASEVELLKSKIVIRAAS</sequence>
<dbReference type="PANTHER" id="PTHR43214:SF44">
    <property type="entry name" value="TWO-COMPONENT RESPONSE REGULATOR"/>
    <property type="match status" value="1"/>
</dbReference>
<dbReference type="RefSeq" id="WP_146513078.1">
    <property type="nucleotide sequence ID" value="NZ_SJPI01000001.1"/>
</dbReference>
<feature type="domain" description="HTH luxR-type" evidence="3">
    <location>
        <begin position="149"/>
        <end position="214"/>
    </location>
</feature>
<dbReference type="InterPro" id="IPR039420">
    <property type="entry name" value="WalR-like"/>
</dbReference>
<dbReference type="SMART" id="SM00448">
    <property type="entry name" value="REC"/>
    <property type="match status" value="1"/>
</dbReference>
<evidence type="ECO:0000259" key="3">
    <source>
        <dbReference type="PROSITE" id="PS50043"/>
    </source>
</evidence>
<dbReference type="Pfam" id="PF00196">
    <property type="entry name" value="GerE"/>
    <property type="match status" value="1"/>
</dbReference>
<evidence type="ECO:0000313" key="5">
    <source>
        <dbReference type="EMBL" id="TWT52756.1"/>
    </source>
</evidence>
<dbReference type="InterPro" id="IPR000792">
    <property type="entry name" value="Tscrpt_reg_LuxR_C"/>
</dbReference>
<name>A0A5C5WPS1_9BACT</name>
<dbReference type="Pfam" id="PF00072">
    <property type="entry name" value="Response_reg"/>
    <property type="match status" value="1"/>
</dbReference>
<dbReference type="SUPFAM" id="SSF52172">
    <property type="entry name" value="CheY-like"/>
    <property type="match status" value="1"/>
</dbReference>
<dbReference type="InterPro" id="IPR016032">
    <property type="entry name" value="Sig_transdc_resp-reg_C-effctor"/>
</dbReference>
<feature type="modified residue" description="4-aspartylphosphate" evidence="2">
    <location>
        <position position="68"/>
    </location>
</feature>
<accession>A0A5C5WPS1</accession>
<keyword evidence="2" id="KW-0597">Phosphoprotein</keyword>
<keyword evidence="1" id="KW-0238">DNA-binding</keyword>
<evidence type="ECO:0000313" key="6">
    <source>
        <dbReference type="Proteomes" id="UP000316598"/>
    </source>
</evidence>
<evidence type="ECO:0000256" key="1">
    <source>
        <dbReference type="ARBA" id="ARBA00023125"/>
    </source>
</evidence>
<dbReference type="PROSITE" id="PS50043">
    <property type="entry name" value="HTH_LUXR_2"/>
    <property type="match status" value="1"/>
</dbReference>
<keyword evidence="6" id="KW-1185">Reference proteome</keyword>
<dbReference type="Gene3D" id="3.40.50.2300">
    <property type="match status" value="1"/>
</dbReference>
<feature type="domain" description="Response regulatory" evidence="4">
    <location>
        <begin position="19"/>
        <end position="133"/>
    </location>
</feature>
<dbReference type="GO" id="GO:0000160">
    <property type="term" value="P:phosphorelay signal transduction system"/>
    <property type="evidence" value="ECO:0007669"/>
    <property type="project" value="InterPro"/>
</dbReference>
<dbReference type="InterPro" id="IPR011006">
    <property type="entry name" value="CheY-like_superfamily"/>
</dbReference>
<dbReference type="GO" id="GO:0006355">
    <property type="term" value="P:regulation of DNA-templated transcription"/>
    <property type="evidence" value="ECO:0007669"/>
    <property type="project" value="InterPro"/>
</dbReference>
<dbReference type="Proteomes" id="UP000316598">
    <property type="component" value="Unassembled WGS sequence"/>
</dbReference>
<dbReference type="CDD" id="cd06170">
    <property type="entry name" value="LuxR_C_like"/>
    <property type="match status" value="1"/>
</dbReference>
<organism evidence="5 6">
    <name type="scientific">Rubripirellula amarantea</name>
    <dbReference type="NCBI Taxonomy" id="2527999"/>
    <lineage>
        <taxon>Bacteria</taxon>
        <taxon>Pseudomonadati</taxon>
        <taxon>Planctomycetota</taxon>
        <taxon>Planctomycetia</taxon>
        <taxon>Pirellulales</taxon>
        <taxon>Pirellulaceae</taxon>
        <taxon>Rubripirellula</taxon>
    </lineage>
</organism>
<dbReference type="AlphaFoldDB" id="A0A5C5WPS1"/>
<dbReference type="SMART" id="SM00421">
    <property type="entry name" value="HTH_LUXR"/>
    <property type="match status" value="1"/>
</dbReference>
<comment type="caution">
    <text evidence="5">The sequence shown here is derived from an EMBL/GenBank/DDBJ whole genome shotgun (WGS) entry which is preliminary data.</text>
</comment>
<dbReference type="Gene3D" id="1.10.10.10">
    <property type="entry name" value="Winged helix-like DNA-binding domain superfamily/Winged helix DNA-binding domain"/>
    <property type="match status" value="1"/>
</dbReference>
<reference evidence="5 6" key="1">
    <citation type="submission" date="2019-02" db="EMBL/GenBank/DDBJ databases">
        <title>Deep-cultivation of Planctomycetes and their phenomic and genomic characterization uncovers novel biology.</title>
        <authorList>
            <person name="Wiegand S."/>
            <person name="Jogler M."/>
            <person name="Boedeker C."/>
            <person name="Pinto D."/>
            <person name="Vollmers J."/>
            <person name="Rivas-Marin E."/>
            <person name="Kohn T."/>
            <person name="Peeters S.H."/>
            <person name="Heuer A."/>
            <person name="Rast P."/>
            <person name="Oberbeckmann S."/>
            <person name="Bunk B."/>
            <person name="Jeske O."/>
            <person name="Meyerdierks A."/>
            <person name="Storesund J.E."/>
            <person name="Kallscheuer N."/>
            <person name="Luecker S."/>
            <person name="Lage O.M."/>
            <person name="Pohl T."/>
            <person name="Merkel B.J."/>
            <person name="Hornburger P."/>
            <person name="Mueller R.-W."/>
            <person name="Bruemmer F."/>
            <person name="Labrenz M."/>
            <person name="Spormann A.M."/>
            <person name="Op Den Camp H."/>
            <person name="Overmann J."/>
            <person name="Amann R."/>
            <person name="Jetten M.S.M."/>
            <person name="Mascher T."/>
            <person name="Medema M.H."/>
            <person name="Devos D.P."/>
            <person name="Kaster A.-K."/>
            <person name="Ovreas L."/>
            <person name="Rohde M."/>
            <person name="Galperin M.Y."/>
            <person name="Jogler C."/>
        </authorList>
    </citation>
    <scope>NUCLEOTIDE SEQUENCE [LARGE SCALE GENOMIC DNA]</scope>
    <source>
        <strain evidence="5 6">Pla22</strain>
    </source>
</reference>
<protein>
    <submittedName>
        <fullName evidence="5">Transcriptional regulatory protein TdiR</fullName>
    </submittedName>
</protein>
<dbReference type="GO" id="GO:0003677">
    <property type="term" value="F:DNA binding"/>
    <property type="evidence" value="ECO:0007669"/>
    <property type="project" value="UniProtKB-KW"/>
</dbReference>
<dbReference type="InterPro" id="IPR036388">
    <property type="entry name" value="WH-like_DNA-bd_sf"/>
</dbReference>
<dbReference type="PANTHER" id="PTHR43214">
    <property type="entry name" value="TWO-COMPONENT RESPONSE REGULATOR"/>
    <property type="match status" value="1"/>
</dbReference>
<dbReference type="SUPFAM" id="SSF46894">
    <property type="entry name" value="C-terminal effector domain of the bipartite response regulators"/>
    <property type="match status" value="1"/>
</dbReference>
<gene>
    <name evidence="5" type="primary">tdiR_1</name>
    <name evidence="5" type="ORF">Pla22_03820</name>
</gene>
<dbReference type="OrthoDB" id="271936at2"/>
<proteinExistence type="predicted"/>